<evidence type="ECO:0000313" key="2">
    <source>
        <dbReference type="EMBL" id="ODS22385.1"/>
    </source>
</evidence>
<dbReference type="EMBL" id="MDLC01000089">
    <property type="protein sequence ID" value="ODS22385.1"/>
    <property type="molecule type" value="Genomic_DNA"/>
</dbReference>
<gene>
    <name evidence="2" type="ORF">AB835_14455</name>
</gene>
<organism evidence="2 3">
    <name type="scientific">Candidatus Endobugula sertula</name>
    <name type="common">Bugula neritina bacterial symbiont</name>
    <dbReference type="NCBI Taxonomy" id="62101"/>
    <lineage>
        <taxon>Bacteria</taxon>
        <taxon>Pseudomonadati</taxon>
        <taxon>Pseudomonadota</taxon>
        <taxon>Gammaproteobacteria</taxon>
        <taxon>Cellvibrionales</taxon>
        <taxon>Cellvibrionaceae</taxon>
        <taxon>Candidatus Endobugula</taxon>
    </lineage>
</organism>
<protein>
    <submittedName>
        <fullName evidence="2">Uncharacterized protein</fullName>
    </submittedName>
</protein>
<name>A0A1D2QLD8_9GAMM</name>
<feature type="transmembrane region" description="Helical" evidence="1">
    <location>
        <begin position="26"/>
        <end position="47"/>
    </location>
</feature>
<dbReference type="AlphaFoldDB" id="A0A1D2QLD8"/>
<dbReference type="STRING" id="62101.AB835_14455"/>
<proteinExistence type="predicted"/>
<keyword evidence="1" id="KW-1133">Transmembrane helix</keyword>
<keyword evidence="1" id="KW-0812">Transmembrane</keyword>
<evidence type="ECO:0000313" key="3">
    <source>
        <dbReference type="Proteomes" id="UP000242502"/>
    </source>
</evidence>
<evidence type="ECO:0000256" key="1">
    <source>
        <dbReference type="SAM" id="Phobius"/>
    </source>
</evidence>
<dbReference type="Proteomes" id="UP000242502">
    <property type="component" value="Unassembled WGS sequence"/>
</dbReference>
<accession>A0A1D2QLD8</accession>
<comment type="caution">
    <text evidence="2">The sequence shown here is derived from an EMBL/GenBank/DDBJ whole genome shotgun (WGS) entry which is preliminary data.</text>
</comment>
<sequence length="250" mass="28221">MSSSNEQAKNKEALQKELSNEHKISLLHLIVAVCSLAISSTIGYLGYSISHSAELTNRQASYIQNAKDWKSFWRDIDSVEQTIYSQMGVVGTDVANFNIAYMEVIAEIMKDADRSGGKTFDNRNTLILAKKTKLLSTYMSIYNSMQQMVIRYENSVLTHHQLVSVLQIKGWNEYLAMRDEFKPWQKRTMRPYDEAYNIVSSMVKSGEVPSDISNIIASSVFQIRSLADIIPPSLQGIIDLKNANYPSSSN</sequence>
<reference evidence="2 3" key="1">
    <citation type="journal article" date="2016" name="Appl. Environ. Microbiol.">
        <title>Lack of Overt Genome Reduction in the Bryostatin-Producing Bryozoan Symbiont "Candidatus Endobugula sertula".</title>
        <authorList>
            <person name="Miller I.J."/>
            <person name="Vanee N."/>
            <person name="Fong S.S."/>
            <person name="Lim-Fong G.E."/>
            <person name="Kwan J.C."/>
        </authorList>
    </citation>
    <scope>NUCLEOTIDE SEQUENCE [LARGE SCALE GENOMIC DNA]</scope>
    <source>
        <strain evidence="2">AB1-4</strain>
    </source>
</reference>
<keyword evidence="1" id="KW-0472">Membrane</keyword>